<reference evidence="3" key="1">
    <citation type="journal article" date="2015" name="Genome Announc.">
        <title>Draft Genome Sequence of Bacteroidales Strain TBC1, a Novel Isolate from a Methanogenic Wastewater Treatment System.</title>
        <authorList>
            <person name="Tourlousse D.M."/>
            <person name="Matsuura N."/>
            <person name="Sun L."/>
            <person name="Toyonaga M."/>
            <person name="Kuroda K."/>
            <person name="Ohashi A."/>
            <person name="Cruz R."/>
            <person name="Yamaguchi T."/>
            <person name="Sekiguchi Y."/>
        </authorList>
    </citation>
    <scope>NUCLEOTIDE SEQUENCE [LARGE SCALE GENOMIC DNA]</scope>
    <source>
        <strain evidence="3">TBC1</strain>
    </source>
</reference>
<evidence type="ECO:0000313" key="4">
    <source>
        <dbReference type="Proteomes" id="UP000053091"/>
    </source>
</evidence>
<dbReference type="InterPro" id="IPR026444">
    <property type="entry name" value="Secre_tail"/>
</dbReference>
<dbReference type="RefSeq" id="WP_062039403.1">
    <property type="nucleotide sequence ID" value="NZ_DF968182.1"/>
</dbReference>
<evidence type="ECO:0000259" key="2">
    <source>
        <dbReference type="Pfam" id="PF18962"/>
    </source>
</evidence>
<gene>
    <name evidence="3" type="ORF">TBC1_111021</name>
</gene>
<keyword evidence="4" id="KW-1185">Reference proteome</keyword>
<accession>A0A0S7BYY6</accession>
<organism evidence="3">
    <name type="scientific">Lentimicrobium saccharophilum</name>
    <dbReference type="NCBI Taxonomy" id="1678841"/>
    <lineage>
        <taxon>Bacteria</taxon>
        <taxon>Pseudomonadati</taxon>
        <taxon>Bacteroidota</taxon>
        <taxon>Bacteroidia</taxon>
        <taxon>Bacteroidales</taxon>
        <taxon>Lentimicrobiaceae</taxon>
        <taxon>Lentimicrobium</taxon>
    </lineage>
</organism>
<dbReference type="Proteomes" id="UP000053091">
    <property type="component" value="Unassembled WGS sequence"/>
</dbReference>
<feature type="chain" id="PRO_5006633401" evidence="1">
    <location>
        <begin position="21"/>
        <end position="318"/>
    </location>
</feature>
<dbReference type="EMBL" id="DF968182">
    <property type="protein sequence ID" value="GAP42881.1"/>
    <property type="molecule type" value="Genomic_DNA"/>
</dbReference>
<dbReference type="STRING" id="1678841.TBC1_111021"/>
<dbReference type="OrthoDB" id="644207at2"/>
<dbReference type="Pfam" id="PF18962">
    <property type="entry name" value="Por_Secre_tail"/>
    <property type="match status" value="1"/>
</dbReference>
<keyword evidence="1" id="KW-0732">Signal</keyword>
<evidence type="ECO:0000256" key="1">
    <source>
        <dbReference type="SAM" id="SignalP"/>
    </source>
</evidence>
<evidence type="ECO:0000313" key="3">
    <source>
        <dbReference type="EMBL" id="GAP42881.1"/>
    </source>
</evidence>
<protein>
    <submittedName>
        <fullName evidence="3">Protein containing Por secretion system C-terminal sorting domain</fullName>
    </submittedName>
</protein>
<feature type="domain" description="Secretion system C-terminal sorting" evidence="2">
    <location>
        <begin position="243"/>
        <end position="304"/>
    </location>
</feature>
<name>A0A0S7BYY6_9BACT</name>
<sequence>MRLSNCITCVLLALNALSFAQTDSISTNIYQYNGNLGIGTAFPGSKFTLVTDEVVSYPQYGIMSIRNNHYATYDGFSASDIHYVGSLINGRRSRGTVDFPQDVVTGDRLTGIVSSMFYNNEFRFNSSILFYAGRGLDYGSYPSYIVFNTTDRYETVSSERMRLAENGFLGLGTGDPAARLQIADGDIYLEDINRGIIMKSPDGQCWKGVMSNEGNLVFSAVNCPEYVPVDSEITVKNNTETVVFPNPAGDVLNVSLNDAFNGVVHYTIQDTGGRICLSSTAGPGNFVIDLTRLAPGSYLLRIRNPFGDLISSRKFIRQ</sequence>
<proteinExistence type="predicted"/>
<dbReference type="AlphaFoldDB" id="A0A0S7BYY6"/>
<dbReference type="NCBIfam" id="TIGR04183">
    <property type="entry name" value="Por_Secre_tail"/>
    <property type="match status" value="1"/>
</dbReference>
<feature type="signal peptide" evidence="1">
    <location>
        <begin position="1"/>
        <end position="20"/>
    </location>
</feature>